<dbReference type="InterPro" id="IPR012910">
    <property type="entry name" value="Plug_dom"/>
</dbReference>
<gene>
    <name evidence="9" type="ORF">SAMN05660236_4969</name>
</gene>
<proteinExistence type="inferred from homology"/>
<organism evidence="9 10">
    <name type="scientific">Ohtaekwangia koreensis</name>
    <dbReference type="NCBI Taxonomy" id="688867"/>
    <lineage>
        <taxon>Bacteria</taxon>
        <taxon>Pseudomonadati</taxon>
        <taxon>Bacteroidota</taxon>
        <taxon>Cytophagia</taxon>
        <taxon>Cytophagales</taxon>
        <taxon>Fulvivirgaceae</taxon>
        <taxon>Ohtaekwangia</taxon>
    </lineage>
</organism>
<dbReference type="AlphaFoldDB" id="A0A1T5MCL0"/>
<dbReference type="InterPro" id="IPR037066">
    <property type="entry name" value="Plug_dom_sf"/>
</dbReference>
<keyword evidence="2 7" id="KW-0813">Transport</keyword>
<dbReference type="Gene3D" id="2.60.40.1120">
    <property type="entry name" value="Carboxypeptidase-like, regulatory domain"/>
    <property type="match status" value="1"/>
</dbReference>
<dbReference type="NCBIfam" id="TIGR04057">
    <property type="entry name" value="SusC_RagA_signa"/>
    <property type="match status" value="1"/>
</dbReference>
<comment type="similarity">
    <text evidence="7">Belongs to the TonB-dependent receptor family.</text>
</comment>
<dbReference type="InterPro" id="IPR039426">
    <property type="entry name" value="TonB-dep_rcpt-like"/>
</dbReference>
<feature type="domain" description="TonB-dependent receptor plug" evidence="8">
    <location>
        <begin position="220"/>
        <end position="324"/>
    </location>
</feature>
<dbReference type="Gene3D" id="2.170.130.10">
    <property type="entry name" value="TonB-dependent receptor, plug domain"/>
    <property type="match status" value="1"/>
</dbReference>
<dbReference type="Proteomes" id="UP000190961">
    <property type="component" value="Unassembled WGS sequence"/>
</dbReference>
<dbReference type="EMBL" id="FUZU01000004">
    <property type="protein sequence ID" value="SKC85813.1"/>
    <property type="molecule type" value="Genomic_DNA"/>
</dbReference>
<keyword evidence="3 7" id="KW-1134">Transmembrane beta strand</keyword>
<keyword evidence="5 7" id="KW-0472">Membrane</keyword>
<evidence type="ECO:0000313" key="10">
    <source>
        <dbReference type="Proteomes" id="UP000190961"/>
    </source>
</evidence>
<evidence type="ECO:0000256" key="2">
    <source>
        <dbReference type="ARBA" id="ARBA00022448"/>
    </source>
</evidence>
<evidence type="ECO:0000256" key="1">
    <source>
        <dbReference type="ARBA" id="ARBA00004571"/>
    </source>
</evidence>
<evidence type="ECO:0000313" key="9">
    <source>
        <dbReference type="EMBL" id="SKC85813.1"/>
    </source>
</evidence>
<keyword evidence="4 7" id="KW-0812">Transmembrane</keyword>
<dbReference type="STRING" id="688867.SAMN05660236_4969"/>
<dbReference type="InterPro" id="IPR023997">
    <property type="entry name" value="TonB-dep_OMP_SusC/RagA_CS"/>
</dbReference>
<accession>A0A1T5MCL0</accession>
<dbReference type="PROSITE" id="PS52016">
    <property type="entry name" value="TONB_DEPENDENT_REC_3"/>
    <property type="match status" value="1"/>
</dbReference>
<dbReference type="RefSeq" id="WP_245840754.1">
    <property type="nucleotide sequence ID" value="NZ_FUZU01000004.1"/>
</dbReference>
<keyword evidence="10" id="KW-1185">Reference proteome</keyword>
<keyword evidence="6 7" id="KW-0998">Cell outer membrane</keyword>
<dbReference type="SUPFAM" id="SSF56935">
    <property type="entry name" value="Porins"/>
    <property type="match status" value="1"/>
</dbReference>
<dbReference type="Gene3D" id="2.40.170.20">
    <property type="entry name" value="TonB-dependent receptor, beta-barrel domain"/>
    <property type="match status" value="1"/>
</dbReference>
<evidence type="ECO:0000256" key="5">
    <source>
        <dbReference type="ARBA" id="ARBA00023136"/>
    </source>
</evidence>
<dbReference type="GO" id="GO:0009279">
    <property type="term" value="C:cell outer membrane"/>
    <property type="evidence" value="ECO:0007669"/>
    <property type="project" value="UniProtKB-SubCell"/>
</dbReference>
<protein>
    <submittedName>
        <fullName evidence="9">TonB-linked outer membrane protein, SusC/RagA family</fullName>
    </submittedName>
</protein>
<comment type="subcellular location">
    <subcellularLocation>
        <location evidence="1 7">Cell outer membrane</location>
        <topology evidence="1 7">Multi-pass membrane protein</topology>
    </subcellularLocation>
</comment>
<dbReference type="SUPFAM" id="SSF49464">
    <property type="entry name" value="Carboxypeptidase regulatory domain-like"/>
    <property type="match status" value="1"/>
</dbReference>
<reference evidence="9 10" key="1">
    <citation type="submission" date="2017-02" db="EMBL/GenBank/DDBJ databases">
        <authorList>
            <person name="Peterson S.W."/>
        </authorList>
    </citation>
    <scope>NUCLEOTIDE SEQUENCE [LARGE SCALE GENOMIC DNA]</scope>
    <source>
        <strain evidence="9 10">DSM 25262</strain>
    </source>
</reference>
<sequence>MKFLRKLFMLISKYTLRLFIIQVICMNLGFAASTNSQSLDKVKVSLSLDDASLTTVFKALEEKTRFVFAYSAQLGSVDKSFDLHYKNVSLRQVLEDLSAQASIEFKRINKTISVTTKEARIVKAVQVAIPIRGTIKDEAGDPLPGVNILEKGTANGTSSDANGEFTMQVQDENSVLVFSFIGYTSQEVTVGSQTSLSIQLIQDVTTMQEIVVIGYGEQEKKDLTGAVSIVDSKAVQQRQATTIAEAMQGLATGVNIRGGGQPGSEAQVQIRGLKSFNGANPLYVIDGLVSTANRDFNPNDIESIQILKDASAAAIYGSRAANGVIIITTKKGKEGPMKVEFSGKTGVQTIPRYDLAGTEEFARLNYMAYDNAGKTRQNLDLSVDTDWQDETFQTGSIQDYNLSFSGGGKNGSYLVSGNYFSNKGTVISTAFERLSFRVNTQASKGIFSIGENIAISNAKADEMSGNPILDVVRLLPTIPVYDASHPGGYGYGDEAKARTFGTNPIAIADLEDRTNENFRVRGNVWSELKLRPYLKYRINLGYETSSDNYRYLRKVGNWTLNQPADPSIANENRARSYMALVENTLTFDKEFGKHSLNILAGQTFQKDNYGQIWGTKRNLISNSSGAYYSVLDAGVTDPQAGGYANTTVLLSYLGRLTYDYDDKYLFSAVVRRDGSSRLSKANRWDSYPSISAAWRISQENFFQVSWISDLKIRANYGTLGSSNIGPYDFQPVVNTFSSVAFGNDQHTETGATQVKLVNTDLKWETVTQKNFGIDGAFLNDKVSVTAEYYISDTKDVLTQMPIAMTTGNDGGNPVVNAASLQNKGFEFSVTYRESARPLNYFVTANLTTINNKVKNLGYGRTDIYVGNTRTEIGQPIGMWYVLETDGLFQNLEEVQNYRNSTGTVIQPDAKPGDIRFKDTDDNGTINNEDKVVVGSPWPDIELGLNLGASYKGIEFTMTWFGSYGAKIFNGPRSVMDRFDDNSNYRAGIQPWTEENPNTDVPRALYASTLNSRGDIDRWLESGSFTRLKFVSIAYTLPTELISKIGIESAKVSISGQNLLTFTKYKGLDPEFNGPTIYEKGYDFGVFPNVRTVSLGLQFTF</sequence>
<evidence type="ECO:0000259" key="8">
    <source>
        <dbReference type="Pfam" id="PF07715"/>
    </source>
</evidence>
<evidence type="ECO:0000256" key="3">
    <source>
        <dbReference type="ARBA" id="ARBA00022452"/>
    </source>
</evidence>
<dbReference type="InterPro" id="IPR023996">
    <property type="entry name" value="TonB-dep_OMP_SusC/RagA"/>
</dbReference>
<evidence type="ECO:0000256" key="6">
    <source>
        <dbReference type="ARBA" id="ARBA00023237"/>
    </source>
</evidence>
<dbReference type="InterPro" id="IPR008969">
    <property type="entry name" value="CarboxyPept-like_regulatory"/>
</dbReference>
<dbReference type="NCBIfam" id="TIGR04056">
    <property type="entry name" value="OMP_RagA_SusC"/>
    <property type="match status" value="1"/>
</dbReference>
<dbReference type="InterPro" id="IPR036942">
    <property type="entry name" value="Beta-barrel_TonB_sf"/>
</dbReference>
<dbReference type="Pfam" id="PF13715">
    <property type="entry name" value="CarbopepD_reg_2"/>
    <property type="match status" value="1"/>
</dbReference>
<dbReference type="Pfam" id="PF07715">
    <property type="entry name" value="Plug"/>
    <property type="match status" value="1"/>
</dbReference>
<name>A0A1T5MCL0_9BACT</name>
<evidence type="ECO:0000256" key="4">
    <source>
        <dbReference type="ARBA" id="ARBA00022692"/>
    </source>
</evidence>
<evidence type="ECO:0000256" key="7">
    <source>
        <dbReference type="PROSITE-ProRule" id="PRU01360"/>
    </source>
</evidence>